<evidence type="ECO:0000313" key="3">
    <source>
        <dbReference type="Proteomes" id="UP000018896"/>
    </source>
</evidence>
<gene>
    <name evidence="2" type="ORF">JCM9157_442</name>
</gene>
<dbReference type="Proteomes" id="UP000018896">
    <property type="component" value="Unassembled WGS sequence"/>
</dbReference>
<keyword evidence="3" id="KW-1185">Reference proteome</keyword>
<feature type="transmembrane region" description="Helical" evidence="1">
    <location>
        <begin position="227"/>
        <end position="245"/>
    </location>
</feature>
<dbReference type="InterPro" id="IPR009574">
    <property type="entry name" value="DUF1189"/>
</dbReference>
<evidence type="ECO:0000256" key="1">
    <source>
        <dbReference type="SAM" id="Phobius"/>
    </source>
</evidence>
<name>W4QMW7_HALA3</name>
<keyword evidence="1" id="KW-1133">Transmembrane helix</keyword>
<dbReference type="OrthoDB" id="1903376at2"/>
<dbReference type="AlphaFoldDB" id="W4QMW7"/>
<feature type="transmembrane region" description="Helical" evidence="1">
    <location>
        <begin position="21"/>
        <end position="45"/>
    </location>
</feature>
<keyword evidence="1" id="KW-0472">Membrane</keyword>
<evidence type="ECO:0000313" key="2">
    <source>
        <dbReference type="EMBL" id="GAE33440.1"/>
    </source>
</evidence>
<proteinExistence type="predicted"/>
<protein>
    <recommendedName>
        <fullName evidence="4">DUF1189 domain-containing protein</fullName>
    </recommendedName>
</protein>
<accession>W4QMW7</accession>
<dbReference type="Pfam" id="PF06691">
    <property type="entry name" value="DUF1189"/>
    <property type="match status" value="1"/>
</dbReference>
<keyword evidence="1" id="KW-0812">Transmembrane</keyword>
<dbReference type="eggNOG" id="COG5521">
    <property type="taxonomic scope" value="Bacteria"/>
</dbReference>
<feature type="transmembrane region" description="Helical" evidence="1">
    <location>
        <begin position="160"/>
        <end position="191"/>
    </location>
</feature>
<sequence>MNFWKWFIQSLYNKKTIAQSRFRPITTTIGFVLFIVFVASIPYFLTFTSTTWTGVERLNNLLTEDLPFFEFVNGELKLDGSAEVYKTEFNDGFMLIDPDNRYTEQELVLLKDATAFQQQNILFISNGHVHSISYTLMGLHEFTKDDLSKRISDLQSFLPFLLLIISALIYVGLAGLVYLGISILALFGFLIKGERRSLQYRHFWSITAHALTLPLISLYWIDTLILSVPFSLFVLSTLVLVFLAIKSIPIPKKRAS</sequence>
<reference evidence="2 3" key="1">
    <citation type="journal article" date="2014" name="Genome Announc.">
        <title>Draft Genome Sequences of Three Alkaliphilic Bacillus Strains, Bacillus wakoensis JCM 9140T, Bacillus akibai JCM 9157T, and Bacillus hemicellulosilyticus JCM 9152T.</title>
        <authorList>
            <person name="Yuki M."/>
            <person name="Oshima K."/>
            <person name="Suda W."/>
            <person name="Oshida Y."/>
            <person name="Kitamura K."/>
            <person name="Iida T."/>
            <person name="Hattori M."/>
            <person name="Ohkuma M."/>
        </authorList>
    </citation>
    <scope>NUCLEOTIDE SEQUENCE [LARGE SCALE GENOMIC DNA]</scope>
    <source>
        <strain evidence="2 3">JCM 9157</strain>
    </source>
</reference>
<dbReference type="RefSeq" id="WP_035661570.1">
    <property type="nucleotide sequence ID" value="NZ_BAUV01000002.1"/>
</dbReference>
<dbReference type="STRING" id="1236973.JCM9157_442"/>
<dbReference type="EMBL" id="BAUV01000002">
    <property type="protein sequence ID" value="GAE33440.1"/>
    <property type="molecule type" value="Genomic_DNA"/>
</dbReference>
<comment type="caution">
    <text evidence="2">The sequence shown here is derived from an EMBL/GenBank/DDBJ whole genome shotgun (WGS) entry which is preliminary data.</text>
</comment>
<evidence type="ECO:0008006" key="4">
    <source>
        <dbReference type="Google" id="ProtNLM"/>
    </source>
</evidence>
<organism evidence="2 3">
    <name type="scientific">Halalkalibacter akibai (strain ATCC 43226 / DSM 21942 / CIP 109018 / JCM 9157 / 1139)</name>
    <name type="common">Bacillus akibai</name>
    <dbReference type="NCBI Taxonomy" id="1236973"/>
    <lineage>
        <taxon>Bacteria</taxon>
        <taxon>Bacillati</taxon>
        <taxon>Bacillota</taxon>
        <taxon>Bacilli</taxon>
        <taxon>Bacillales</taxon>
        <taxon>Bacillaceae</taxon>
        <taxon>Halalkalibacter</taxon>
    </lineage>
</organism>